<dbReference type="Proteomes" id="UP000187280">
    <property type="component" value="Unassembled WGS sequence"/>
</dbReference>
<gene>
    <name evidence="1" type="ORF">SAMN02982996_02206</name>
</gene>
<sequence>MITVRPLYLALPLLLTGCGTLSHFSLSSLSPMNWFGSSLTVSETGVGGITAGTSMSEAELDRALDGNYRLRGGMAMHNGKLMAFYEGLKDDQVKVTINGEPKRHVSQVDVMDASAASVWGVKIGDEFSSLYSKAFEACQLGQGDSARDVECVAPQSKHVSYLFTGRWSGPDGLMPPDDILQRWKVSKIIWHAQPRS</sequence>
<evidence type="ECO:0000313" key="2">
    <source>
        <dbReference type="Proteomes" id="UP000187280"/>
    </source>
</evidence>
<dbReference type="Gene3D" id="2.60.460.10">
    <property type="entry name" value="protein yfey like domain"/>
    <property type="match status" value="1"/>
</dbReference>
<dbReference type="InterPro" id="IPR038714">
    <property type="entry name" value="YfeY-like_sf"/>
</dbReference>
<proteinExistence type="predicted"/>
<dbReference type="InterPro" id="IPR010938">
    <property type="entry name" value="DUF1131"/>
</dbReference>
<dbReference type="STRING" id="71657.SAMN02982996_02206"/>
<evidence type="ECO:0008006" key="3">
    <source>
        <dbReference type="Google" id="ProtNLM"/>
    </source>
</evidence>
<dbReference type="EMBL" id="FNQS01000007">
    <property type="protein sequence ID" value="SEA68903.1"/>
    <property type="molecule type" value="Genomic_DNA"/>
</dbReference>
<name>A0A1H4D7V0_9GAMM</name>
<dbReference type="eggNOG" id="ENOG502ZC5Z">
    <property type="taxonomic scope" value="Bacteria"/>
</dbReference>
<dbReference type="PROSITE" id="PS51257">
    <property type="entry name" value="PROKAR_LIPOPROTEIN"/>
    <property type="match status" value="1"/>
</dbReference>
<evidence type="ECO:0000313" key="1">
    <source>
        <dbReference type="EMBL" id="SEA68903.1"/>
    </source>
</evidence>
<dbReference type="RefSeq" id="WP_139171501.1">
    <property type="nucleotide sequence ID" value="NZ_FNQS01000007.1"/>
</dbReference>
<dbReference type="NCBIfam" id="NF007990">
    <property type="entry name" value="PRK10718.1"/>
    <property type="match status" value="1"/>
</dbReference>
<dbReference type="Pfam" id="PF06572">
    <property type="entry name" value="DUF1131"/>
    <property type="match status" value="1"/>
</dbReference>
<keyword evidence="2" id="KW-1185">Reference proteome</keyword>
<protein>
    <recommendedName>
        <fullName evidence="3">RpoE-regulated lipoprotein</fullName>
    </recommendedName>
</protein>
<organism evidence="1 2">
    <name type="scientific">Lonsdalea quercina</name>
    <dbReference type="NCBI Taxonomy" id="71657"/>
    <lineage>
        <taxon>Bacteria</taxon>
        <taxon>Pseudomonadati</taxon>
        <taxon>Pseudomonadota</taxon>
        <taxon>Gammaproteobacteria</taxon>
        <taxon>Enterobacterales</taxon>
        <taxon>Pectobacteriaceae</taxon>
        <taxon>Lonsdalea</taxon>
    </lineage>
</organism>
<reference evidence="1 2" key="1">
    <citation type="submission" date="2016-10" db="EMBL/GenBank/DDBJ databases">
        <authorList>
            <person name="de Groot N.N."/>
        </authorList>
    </citation>
    <scope>NUCLEOTIDE SEQUENCE [LARGE SCALE GENOMIC DNA]</scope>
    <source>
        <strain evidence="1 2">ATCC 29281</strain>
    </source>
</reference>
<accession>A0A1H4D7V0</accession>
<dbReference type="GeneID" id="97765076"/>
<dbReference type="AlphaFoldDB" id="A0A1H4D7V0"/>